<sequence>MGKKAVLFDFDGTLADTLPICFEAFKYVFRQYDDRDITEKEIIGMFGPTEDEIIVRNLQSTNEIQNAIEDYFSFYEKGHDRSFQLIEEIKGLLEFLKERNMKLGIITGKSRRGLDITLKCLKIEDHFDISIAGDEVLKPKPDGEGILKALEFLGLERNDVIFVGDSRADIAAGRHAQVATAAAQWFDSVQSTSFDEEPDVLCKSIGDLKDYVNRVAVPVL</sequence>
<dbReference type="InterPro" id="IPR036412">
    <property type="entry name" value="HAD-like_sf"/>
</dbReference>
<dbReference type="InterPro" id="IPR050155">
    <property type="entry name" value="HAD-like_hydrolase_sf"/>
</dbReference>
<dbReference type="PRINTS" id="PR00413">
    <property type="entry name" value="HADHALOGNASE"/>
</dbReference>
<evidence type="ECO:0000313" key="3">
    <source>
        <dbReference type="EMBL" id="TYS63804.1"/>
    </source>
</evidence>
<dbReference type="SFLD" id="SFLDG01129">
    <property type="entry name" value="C1.5:_HAD__Beta-PGM__Phosphata"/>
    <property type="match status" value="1"/>
</dbReference>
<evidence type="ECO:0000313" key="4">
    <source>
        <dbReference type="Proteomes" id="UP000323732"/>
    </source>
</evidence>
<dbReference type="Proteomes" id="UP000323732">
    <property type="component" value="Unassembled WGS sequence"/>
</dbReference>
<dbReference type="GO" id="GO:0008967">
    <property type="term" value="F:phosphoglycolate phosphatase activity"/>
    <property type="evidence" value="ECO:0007669"/>
    <property type="project" value="TreeGrafter"/>
</dbReference>
<dbReference type="RefSeq" id="WP_101549266.1">
    <property type="nucleotide sequence ID" value="NZ_VTES01000003.1"/>
</dbReference>
<proteinExistence type="predicted"/>
<dbReference type="NCBIfam" id="TIGR01549">
    <property type="entry name" value="HAD-SF-IA-v1"/>
    <property type="match status" value="1"/>
</dbReference>
<dbReference type="SFLD" id="SFLDG01135">
    <property type="entry name" value="C1.5.6:_HAD__Beta-PGM__Phospha"/>
    <property type="match status" value="1"/>
</dbReference>
<reference evidence="3 4" key="1">
    <citation type="submission" date="2019-08" db="EMBL/GenBank/DDBJ databases">
        <title>Bacillus genomes from the desert of Cuatro Cienegas, Coahuila.</title>
        <authorList>
            <person name="Olmedo-Alvarez G."/>
        </authorList>
    </citation>
    <scope>NUCLEOTIDE SEQUENCE [LARGE SCALE GENOMIC DNA]</scope>
    <source>
        <strain evidence="3 4">CH37_1T</strain>
    </source>
</reference>
<dbReference type="InterPro" id="IPR023198">
    <property type="entry name" value="PGP-like_dom2"/>
</dbReference>
<evidence type="ECO:0000256" key="2">
    <source>
        <dbReference type="ARBA" id="ARBA00022842"/>
    </source>
</evidence>
<dbReference type="SFLD" id="SFLDS00003">
    <property type="entry name" value="Haloacid_Dehalogenase"/>
    <property type="match status" value="1"/>
</dbReference>
<evidence type="ECO:0000256" key="1">
    <source>
        <dbReference type="ARBA" id="ARBA00022801"/>
    </source>
</evidence>
<dbReference type="EMBL" id="VTES01000003">
    <property type="protein sequence ID" value="TYS63804.1"/>
    <property type="molecule type" value="Genomic_DNA"/>
</dbReference>
<dbReference type="AlphaFoldDB" id="A0A5D4SNA4"/>
<dbReference type="InterPro" id="IPR006439">
    <property type="entry name" value="HAD-SF_hydro_IA"/>
</dbReference>
<keyword evidence="2" id="KW-0460">Magnesium</keyword>
<dbReference type="Gene3D" id="1.10.150.240">
    <property type="entry name" value="Putative phosphatase, domain 2"/>
    <property type="match status" value="1"/>
</dbReference>
<dbReference type="GO" id="GO:0005829">
    <property type="term" value="C:cytosol"/>
    <property type="evidence" value="ECO:0007669"/>
    <property type="project" value="TreeGrafter"/>
</dbReference>
<accession>A0A5D4SNA4</accession>
<dbReference type="Pfam" id="PF13419">
    <property type="entry name" value="HAD_2"/>
    <property type="match status" value="1"/>
</dbReference>
<gene>
    <name evidence="3" type="ORF">FZD47_09825</name>
</gene>
<name>A0A5D4SNA4_9BACI</name>
<protein>
    <submittedName>
        <fullName evidence="3">HAD family hydrolase</fullName>
    </submittedName>
</protein>
<keyword evidence="1 3" id="KW-0378">Hydrolase</keyword>
<dbReference type="InterPro" id="IPR041492">
    <property type="entry name" value="HAD_2"/>
</dbReference>
<dbReference type="PANTHER" id="PTHR43434">
    <property type="entry name" value="PHOSPHOGLYCOLATE PHOSPHATASE"/>
    <property type="match status" value="1"/>
</dbReference>
<dbReference type="GO" id="GO:0006281">
    <property type="term" value="P:DNA repair"/>
    <property type="evidence" value="ECO:0007669"/>
    <property type="project" value="TreeGrafter"/>
</dbReference>
<dbReference type="InterPro" id="IPR023214">
    <property type="entry name" value="HAD_sf"/>
</dbReference>
<comment type="caution">
    <text evidence="3">The sequence shown here is derived from an EMBL/GenBank/DDBJ whole genome shotgun (WGS) entry which is preliminary data.</text>
</comment>
<dbReference type="PANTHER" id="PTHR43434:SF1">
    <property type="entry name" value="PHOSPHOGLYCOLATE PHOSPHATASE"/>
    <property type="match status" value="1"/>
</dbReference>
<organism evidence="3 4">
    <name type="scientific">Bacillus infantis</name>
    <dbReference type="NCBI Taxonomy" id="324767"/>
    <lineage>
        <taxon>Bacteria</taxon>
        <taxon>Bacillati</taxon>
        <taxon>Bacillota</taxon>
        <taxon>Bacilli</taxon>
        <taxon>Bacillales</taxon>
        <taxon>Bacillaceae</taxon>
        <taxon>Bacillus</taxon>
    </lineage>
</organism>
<dbReference type="SUPFAM" id="SSF56784">
    <property type="entry name" value="HAD-like"/>
    <property type="match status" value="1"/>
</dbReference>
<dbReference type="Gene3D" id="3.40.50.1000">
    <property type="entry name" value="HAD superfamily/HAD-like"/>
    <property type="match status" value="1"/>
</dbReference>